<dbReference type="VEuPathDB" id="AmoebaDB:ACA1_129950"/>
<dbReference type="GO" id="GO:0000724">
    <property type="term" value="P:double-strand break repair via homologous recombination"/>
    <property type="evidence" value="ECO:0007669"/>
    <property type="project" value="InterPro"/>
</dbReference>
<gene>
    <name evidence="3" type="ORF">ACA1_129950</name>
</gene>
<dbReference type="GO" id="GO:0005657">
    <property type="term" value="C:replication fork"/>
    <property type="evidence" value="ECO:0007669"/>
    <property type="project" value="InterPro"/>
</dbReference>
<name>L8GPC7_ACACF</name>
<evidence type="ECO:0000313" key="3">
    <source>
        <dbReference type="EMBL" id="ELR14840.1"/>
    </source>
</evidence>
<dbReference type="InterPro" id="IPR030547">
    <property type="entry name" value="XRCC2"/>
</dbReference>
<dbReference type="AlphaFoldDB" id="L8GPC7"/>
<dbReference type="OrthoDB" id="420422at2759"/>
<keyword evidence="4" id="KW-1185">Reference proteome</keyword>
<dbReference type="GO" id="GO:0000400">
    <property type="term" value="F:four-way junction DNA binding"/>
    <property type="evidence" value="ECO:0007669"/>
    <property type="project" value="TreeGrafter"/>
</dbReference>
<dbReference type="GO" id="GO:0140664">
    <property type="term" value="F:ATP-dependent DNA damage sensor activity"/>
    <property type="evidence" value="ECO:0007669"/>
    <property type="project" value="InterPro"/>
</dbReference>
<feature type="compositionally biased region" description="Polar residues" evidence="1">
    <location>
        <begin position="1"/>
        <end position="13"/>
    </location>
</feature>
<dbReference type="SUPFAM" id="SSF52540">
    <property type="entry name" value="P-loop containing nucleoside triphosphate hydrolases"/>
    <property type="match status" value="1"/>
</dbReference>
<dbReference type="EMBL" id="KB008043">
    <property type="protein sequence ID" value="ELR14840.1"/>
    <property type="molecule type" value="Genomic_DNA"/>
</dbReference>
<feature type="region of interest" description="Disordered" evidence="1">
    <location>
        <begin position="290"/>
        <end position="319"/>
    </location>
</feature>
<evidence type="ECO:0000256" key="1">
    <source>
        <dbReference type="SAM" id="MobiDB-lite"/>
    </source>
</evidence>
<dbReference type="KEGG" id="acan:ACA1_129950"/>
<evidence type="ECO:0000313" key="4">
    <source>
        <dbReference type="Proteomes" id="UP000011083"/>
    </source>
</evidence>
<reference evidence="3 4" key="1">
    <citation type="journal article" date="2013" name="Genome Biol.">
        <title>Genome of Acanthamoeba castellanii highlights extensive lateral gene transfer and early evolution of tyrosine kinase signaling.</title>
        <authorList>
            <person name="Clarke M."/>
            <person name="Lohan A.J."/>
            <person name="Liu B."/>
            <person name="Lagkouvardos I."/>
            <person name="Roy S."/>
            <person name="Zafar N."/>
            <person name="Bertelli C."/>
            <person name="Schilde C."/>
            <person name="Kianianmomeni A."/>
            <person name="Burglin T.R."/>
            <person name="Frech C."/>
            <person name="Turcotte B."/>
            <person name="Kopec K.O."/>
            <person name="Synnott J.M."/>
            <person name="Choo C."/>
            <person name="Paponov I."/>
            <person name="Finkler A."/>
            <person name="Soon Heng Tan C."/>
            <person name="Hutchins A.P."/>
            <person name="Weinmeier T."/>
            <person name="Rattei T."/>
            <person name="Chu J.S."/>
            <person name="Gimenez G."/>
            <person name="Irimia M."/>
            <person name="Rigden D.J."/>
            <person name="Fitzpatrick D.A."/>
            <person name="Lorenzo-Morales J."/>
            <person name="Bateman A."/>
            <person name="Chiu C.H."/>
            <person name="Tang P."/>
            <person name="Hegemann P."/>
            <person name="Fromm H."/>
            <person name="Raoult D."/>
            <person name="Greub G."/>
            <person name="Miranda-Saavedra D."/>
            <person name="Chen N."/>
            <person name="Nash P."/>
            <person name="Ginger M.L."/>
            <person name="Horn M."/>
            <person name="Schaap P."/>
            <person name="Caler L."/>
            <person name="Loftus B."/>
        </authorList>
    </citation>
    <scope>NUCLEOTIDE SEQUENCE [LARGE SCALE GENOMIC DNA]</scope>
    <source>
        <strain evidence="3 4">Neff</strain>
    </source>
</reference>
<dbReference type="RefSeq" id="XP_004336853.1">
    <property type="nucleotide sequence ID" value="XM_004336805.1"/>
</dbReference>
<dbReference type="InterPro" id="IPR027417">
    <property type="entry name" value="P-loop_NTPase"/>
</dbReference>
<feature type="compositionally biased region" description="Basic and acidic residues" evidence="1">
    <location>
        <begin position="80"/>
        <end position="94"/>
    </location>
</feature>
<dbReference type="PANTHER" id="PTHR46644">
    <property type="entry name" value="DNA REPAIR PROTEIN XRCC2"/>
    <property type="match status" value="1"/>
</dbReference>
<feature type="region of interest" description="Disordered" evidence="1">
    <location>
        <begin position="65"/>
        <end position="114"/>
    </location>
</feature>
<dbReference type="CDD" id="cd19490">
    <property type="entry name" value="XRCC2"/>
    <property type="match status" value="1"/>
</dbReference>
<feature type="compositionally biased region" description="Low complexity" evidence="1">
    <location>
        <begin position="290"/>
        <end position="309"/>
    </location>
</feature>
<accession>L8GPC7</accession>
<feature type="region of interest" description="Disordered" evidence="1">
    <location>
        <begin position="206"/>
        <end position="251"/>
    </location>
</feature>
<dbReference type="Proteomes" id="UP000011083">
    <property type="component" value="Unassembled WGS sequence"/>
</dbReference>
<organism evidence="3 4">
    <name type="scientific">Acanthamoeba castellanii (strain ATCC 30010 / Neff)</name>
    <dbReference type="NCBI Taxonomy" id="1257118"/>
    <lineage>
        <taxon>Eukaryota</taxon>
        <taxon>Amoebozoa</taxon>
        <taxon>Discosea</taxon>
        <taxon>Longamoebia</taxon>
        <taxon>Centramoebida</taxon>
        <taxon>Acanthamoebidae</taxon>
        <taxon>Acanthamoeba</taxon>
    </lineage>
</organism>
<feature type="compositionally biased region" description="Low complexity" evidence="1">
    <location>
        <begin position="142"/>
        <end position="161"/>
    </location>
</feature>
<dbReference type="GO" id="GO:0005813">
    <property type="term" value="C:centrosome"/>
    <property type="evidence" value="ECO:0007669"/>
    <property type="project" value="TreeGrafter"/>
</dbReference>
<feature type="region of interest" description="Disordered" evidence="1">
    <location>
        <begin position="142"/>
        <end position="165"/>
    </location>
</feature>
<feature type="compositionally biased region" description="Acidic residues" evidence="1">
    <location>
        <begin position="233"/>
        <end position="251"/>
    </location>
</feature>
<dbReference type="PANTHER" id="PTHR46644:SF2">
    <property type="entry name" value="DNA REPAIR PROTEIN XRCC2"/>
    <property type="match status" value="1"/>
</dbReference>
<proteinExistence type="predicted"/>
<feature type="compositionally biased region" description="Low complexity" evidence="1">
    <location>
        <begin position="95"/>
        <end position="106"/>
    </location>
</feature>
<feature type="region of interest" description="Disordered" evidence="1">
    <location>
        <begin position="1"/>
        <end position="21"/>
    </location>
</feature>
<dbReference type="GO" id="GO:0033063">
    <property type="term" value="C:Rad51B-Rad51C-Rad51D-XRCC2 complex"/>
    <property type="evidence" value="ECO:0007669"/>
    <property type="project" value="InterPro"/>
</dbReference>
<dbReference type="GO" id="GO:0005524">
    <property type="term" value="F:ATP binding"/>
    <property type="evidence" value="ECO:0007669"/>
    <property type="project" value="InterPro"/>
</dbReference>
<protein>
    <recommendedName>
        <fullName evidence="2">RecA family profile 1 domain-containing protein</fullName>
    </recommendedName>
</protein>
<dbReference type="GeneID" id="14915439"/>
<evidence type="ECO:0000259" key="2">
    <source>
        <dbReference type="PROSITE" id="PS50162"/>
    </source>
</evidence>
<dbReference type="GO" id="GO:0042148">
    <property type="term" value="P:DNA strand invasion"/>
    <property type="evidence" value="ECO:0007669"/>
    <property type="project" value="TreeGrafter"/>
</dbReference>
<dbReference type="InterPro" id="IPR020588">
    <property type="entry name" value="RecA_ATP-bd"/>
</dbReference>
<feature type="compositionally biased region" description="Basic residues" evidence="1">
    <location>
        <begin position="209"/>
        <end position="229"/>
    </location>
</feature>
<sequence length="480" mass="51928">MDDWPQQGQTARAASTLGGGPHTLSEALRAILYPNESAHTLFKRARTKPFRTGLEIFDLAEQFMYGGAAPPPPADNSNESSERDLHSHSGREEISASAGGEATSTSNRGGIRGGDVVEFYGKTGSGKTEMLLHIVASTILPSTWSPSSTSTTTSSSSSGGSQRLELEGEGAGAIFFDNDLKFDILRLERVLRARIRLAVAKLRQQRAASRQKKTTRSHRGAAASRKRQRVANNDDEAEEEADEEVEWPSAEDEDELVRTCLARLTVFRCEDSLQFLATLQMADELIRNYARTQQQPRQPATATSTTSTAKGKEKETRQSGAAAAAAAEVKVIVIDSIGAFHNADRYAEPYGGGFGGKGGYYGGSKSRMNKVVLALKQLVNAHNLIVFAGKGAPFGKLTRNTVMNPVADPHQEYLGEAWQNFVKYRLLLVREEEGLGGRPSFWACINKPSLTLSLPAPAASGADRPHSLDATDNGLSFQEL</sequence>
<feature type="domain" description="RecA family profile 1" evidence="2">
    <location>
        <begin position="90"/>
        <end position="402"/>
    </location>
</feature>
<dbReference type="STRING" id="1257118.L8GPC7"/>
<dbReference type="PROSITE" id="PS50162">
    <property type="entry name" value="RECA_2"/>
    <property type="match status" value="1"/>
</dbReference>
<dbReference type="Gene3D" id="3.40.50.300">
    <property type="entry name" value="P-loop containing nucleotide triphosphate hydrolases"/>
    <property type="match status" value="1"/>
</dbReference>